<sequence>MSESDPIETTEHITGALDHAACYRAVDARDRRFDGQFFTAVRTTGIYCRPSCPARTPKPANVEFFTTAAAAQERGYRACRRCLPDEVPGSPRWNLTDDLTGRAMRLIGDGVVERGGVNGLAAALGYSPRHLNRVLTAELGAGPLALARARRATDARILIQRTSMPMSQVAFAAGFASIRQFNDTVRAVFDQSPSELRARGVRASADPDGAAGAGGALTLTLALREPYCVDWMTGFLAGHAAPGIETMHGEEYQRTLDLPHGAALASVRLTQPPERPAARVRLWNVDMRDVGVAVTRLRRLLDADADAAASDAALSADPTLAPLVRRSPGLRVPGAVDGWEMLARTIIGQQVSLAAARTHTATLVSALGRRVQADLSTDAPGFVFPTPELVAERGHEVLRGPRARTRTLVTVARAVAEGQIELHPGVESARLQHALQAMPGIGPWTAGYVVMRVLGDPDVLLSGDLVIRRSAASLGLTLPGPGRGPAGRACAEGPSVERTSQWSPWRSYASIHLWRHHLLATTGAAGCDPTRPPATDRTAVPATRRGRLTSGSIA</sequence>
<dbReference type="SMART" id="SM00478">
    <property type="entry name" value="ENDO3c"/>
    <property type="match status" value="1"/>
</dbReference>
<name>A0A916TI05_9ACTN</name>
<evidence type="ECO:0000256" key="12">
    <source>
        <dbReference type="ARBA" id="ARBA00023163"/>
    </source>
</evidence>
<dbReference type="GO" id="GO:0008270">
    <property type="term" value="F:zinc ion binding"/>
    <property type="evidence" value="ECO:0007669"/>
    <property type="project" value="InterPro"/>
</dbReference>
<dbReference type="PANTHER" id="PTHR43003">
    <property type="entry name" value="DNA-3-METHYLADENINE GLYCOSYLASE"/>
    <property type="match status" value="1"/>
</dbReference>
<dbReference type="Gene3D" id="1.10.340.30">
    <property type="entry name" value="Hypothetical protein, domain 2"/>
    <property type="match status" value="1"/>
</dbReference>
<dbReference type="SUPFAM" id="SSF55945">
    <property type="entry name" value="TATA-box binding protein-like"/>
    <property type="match status" value="1"/>
</dbReference>
<evidence type="ECO:0000313" key="17">
    <source>
        <dbReference type="Proteomes" id="UP000621454"/>
    </source>
</evidence>
<dbReference type="GO" id="GO:0006285">
    <property type="term" value="P:base-excision repair, AP site formation"/>
    <property type="evidence" value="ECO:0007669"/>
    <property type="project" value="TreeGrafter"/>
</dbReference>
<dbReference type="InterPro" id="IPR009057">
    <property type="entry name" value="Homeodomain-like_sf"/>
</dbReference>
<dbReference type="SUPFAM" id="SSF48150">
    <property type="entry name" value="DNA-glycosylase"/>
    <property type="match status" value="1"/>
</dbReference>
<dbReference type="GO" id="GO:0032259">
    <property type="term" value="P:methylation"/>
    <property type="evidence" value="ECO:0007669"/>
    <property type="project" value="UniProtKB-KW"/>
</dbReference>
<keyword evidence="4" id="KW-0489">Methyltransferase</keyword>
<dbReference type="InterPro" id="IPR035451">
    <property type="entry name" value="Ada-like_dom_sf"/>
</dbReference>
<dbReference type="CDD" id="cd00056">
    <property type="entry name" value="ENDO3c"/>
    <property type="match status" value="1"/>
</dbReference>
<protein>
    <recommendedName>
        <fullName evidence="3">DNA-3-methyladenine glycosylase II</fullName>
        <ecNumber evidence="3">3.2.2.21</ecNumber>
    </recommendedName>
</protein>
<dbReference type="GO" id="GO:0008725">
    <property type="term" value="F:DNA-3-methyladenine glycosylase activity"/>
    <property type="evidence" value="ECO:0007669"/>
    <property type="project" value="TreeGrafter"/>
</dbReference>
<evidence type="ECO:0000256" key="14">
    <source>
        <dbReference type="SAM" id="MobiDB-lite"/>
    </source>
</evidence>
<dbReference type="InterPro" id="IPR004026">
    <property type="entry name" value="Ada_DNA_repair_Zn-bd"/>
</dbReference>
<evidence type="ECO:0000256" key="7">
    <source>
        <dbReference type="ARBA" id="ARBA00022763"/>
    </source>
</evidence>
<keyword evidence="17" id="KW-1185">Reference proteome</keyword>
<reference evidence="16" key="2">
    <citation type="submission" date="2020-09" db="EMBL/GenBank/DDBJ databases">
        <authorList>
            <person name="Sun Q."/>
            <person name="Zhou Y."/>
        </authorList>
    </citation>
    <scope>NUCLEOTIDE SEQUENCE</scope>
    <source>
        <strain evidence="16">CGMCC 1.12827</strain>
    </source>
</reference>
<dbReference type="PROSITE" id="PS01124">
    <property type="entry name" value="HTH_ARAC_FAMILY_2"/>
    <property type="match status" value="1"/>
</dbReference>
<dbReference type="GO" id="GO:0005737">
    <property type="term" value="C:cytoplasm"/>
    <property type="evidence" value="ECO:0007669"/>
    <property type="project" value="TreeGrafter"/>
</dbReference>
<dbReference type="Gene3D" id="3.40.10.10">
    <property type="entry name" value="DNA Methylphosphotriester Repair Domain"/>
    <property type="match status" value="1"/>
</dbReference>
<keyword evidence="9" id="KW-0805">Transcription regulation</keyword>
<dbReference type="GO" id="GO:0032993">
    <property type="term" value="C:protein-DNA complex"/>
    <property type="evidence" value="ECO:0007669"/>
    <property type="project" value="TreeGrafter"/>
</dbReference>
<dbReference type="GO" id="GO:0043565">
    <property type="term" value="F:sequence-specific DNA binding"/>
    <property type="evidence" value="ECO:0007669"/>
    <property type="project" value="InterPro"/>
</dbReference>
<evidence type="ECO:0000256" key="4">
    <source>
        <dbReference type="ARBA" id="ARBA00022603"/>
    </source>
</evidence>
<dbReference type="GO" id="GO:0032131">
    <property type="term" value="F:alkylated DNA binding"/>
    <property type="evidence" value="ECO:0007669"/>
    <property type="project" value="TreeGrafter"/>
</dbReference>
<dbReference type="Pfam" id="PF12833">
    <property type="entry name" value="HTH_18"/>
    <property type="match status" value="1"/>
</dbReference>
<dbReference type="InterPro" id="IPR010316">
    <property type="entry name" value="AlkA_N"/>
</dbReference>
<dbReference type="Pfam" id="PF02805">
    <property type="entry name" value="Ada_Zn_binding"/>
    <property type="match status" value="1"/>
</dbReference>
<dbReference type="EMBL" id="BMGC01000037">
    <property type="protein sequence ID" value="GGB43971.1"/>
    <property type="molecule type" value="Genomic_DNA"/>
</dbReference>
<evidence type="ECO:0000256" key="2">
    <source>
        <dbReference type="ARBA" id="ARBA00001947"/>
    </source>
</evidence>
<dbReference type="PROSITE" id="PS00041">
    <property type="entry name" value="HTH_ARAC_FAMILY_1"/>
    <property type="match status" value="1"/>
</dbReference>
<reference evidence="16" key="1">
    <citation type="journal article" date="2014" name="Int. J. Syst. Evol. Microbiol.">
        <title>Complete genome sequence of Corynebacterium casei LMG S-19264T (=DSM 44701T), isolated from a smear-ripened cheese.</title>
        <authorList>
            <consortium name="US DOE Joint Genome Institute (JGI-PGF)"/>
            <person name="Walter F."/>
            <person name="Albersmeier A."/>
            <person name="Kalinowski J."/>
            <person name="Ruckert C."/>
        </authorList>
    </citation>
    <scope>NUCLEOTIDE SEQUENCE</scope>
    <source>
        <strain evidence="16">CGMCC 1.12827</strain>
    </source>
</reference>
<keyword evidence="10" id="KW-0238">DNA-binding</keyword>
<gene>
    <name evidence="16" type="ORF">GCM10011489_34380</name>
</gene>
<evidence type="ECO:0000256" key="1">
    <source>
        <dbReference type="ARBA" id="ARBA00000086"/>
    </source>
</evidence>
<dbReference type="SMART" id="SM01009">
    <property type="entry name" value="AlkA_N"/>
    <property type="match status" value="1"/>
</dbReference>
<dbReference type="SMART" id="SM00342">
    <property type="entry name" value="HTH_ARAC"/>
    <property type="match status" value="1"/>
</dbReference>
<dbReference type="Gene3D" id="3.30.310.20">
    <property type="entry name" value="DNA-3-methyladenine glycosylase AlkA, N-terminal domain"/>
    <property type="match status" value="1"/>
</dbReference>
<proteinExistence type="predicted"/>
<dbReference type="EC" id="3.2.2.21" evidence="3"/>
<dbReference type="SUPFAM" id="SSF57884">
    <property type="entry name" value="Ada DNA repair protein, N-terminal domain (N-Ada 10)"/>
    <property type="match status" value="1"/>
</dbReference>
<dbReference type="GO" id="GO:0006307">
    <property type="term" value="P:DNA alkylation repair"/>
    <property type="evidence" value="ECO:0007669"/>
    <property type="project" value="TreeGrafter"/>
</dbReference>
<comment type="cofactor">
    <cofactor evidence="2">
        <name>Zn(2+)</name>
        <dbReference type="ChEBI" id="CHEBI:29105"/>
    </cofactor>
</comment>
<comment type="catalytic activity">
    <reaction evidence="1">
        <text>Hydrolysis of alkylated DNA, releasing 3-methyladenine, 3-methylguanine, 7-methylguanine and 7-methyladenine.</text>
        <dbReference type="EC" id="3.2.2.21"/>
    </reaction>
</comment>
<evidence type="ECO:0000313" key="16">
    <source>
        <dbReference type="EMBL" id="GGB43971.1"/>
    </source>
</evidence>
<dbReference type="RefSeq" id="WP_188588117.1">
    <property type="nucleotide sequence ID" value="NZ_BMGC01000037.1"/>
</dbReference>
<feature type="region of interest" description="Disordered" evidence="14">
    <location>
        <begin position="524"/>
        <end position="554"/>
    </location>
</feature>
<evidence type="ECO:0000256" key="5">
    <source>
        <dbReference type="ARBA" id="ARBA00022679"/>
    </source>
</evidence>
<evidence type="ECO:0000256" key="3">
    <source>
        <dbReference type="ARBA" id="ARBA00012000"/>
    </source>
</evidence>
<evidence type="ECO:0000256" key="8">
    <source>
        <dbReference type="ARBA" id="ARBA00022833"/>
    </source>
</evidence>
<dbReference type="InterPro" id="IPR023170">
    <property type="entry name" value="HhH_base_excis_C"/>
</dbReference>
<evidence type="ECO:0000256" key="9">
    <source>
        <dbReference type="ARBA" id="ARBA00023015"/>
    </source>
</evidence>
<evidence type="ECO:0000256" key="11">
    <source>
        <dbReference type="ARBA" id="ARBA00023159"/>
    </source>
</evidence>
<evidence type="ECO:0000256" key="13">
    <source>
        <dbReference type="ARBA" id="ARBA00023204"/>
    </source>
</evidence>
<dbReference type="GO" id="GO:0008168">
    <property type="term" value="F:methyltransferase activity"/>
    <property type="evidence" value="ECO:0007669"/>
    <property type="project" value="UniProtKB-KW"/>
</dbReference>
<dbReference type="Gene3D" id="1.10.1670.10">
    <property type="entry name" value="Helix-hairpin-Helix base-excision DNA repair enzymes (C-terminal)"/>
    <property type="match status" value="1"/>
</dbReference>
<dbReference type="AlphaFoldDB" id="A0A916TI05"/>
<keyword evidence="13" id="KW-0234">DNA repair</keyword>
<dbReference type="PANTHER" id="PTHR43003:SF13">
    <property type="entry name" value="DNA-3-METHYLADENINE GLYCOSYLASE 2"/>
    <property type="match status" value="1"/>
</dbReference>
<keyword evidence="6" id="KW-0479">Metal-binding</keyword>
<dbReference type="InterPro" id="IPR011257">
    <property type="entry name" value="DNA_glycosylase"/>
</dbReference>
<dbReference type="GO" id="GO:0043916">
    <property type="term" value="F:DNA-7-methylguanine glycosylase activity"/>
    <property type="evidence" value="ECO:0007669"/>
    <property type="project" value="TreeGrafter"/>
</dbReference>
<keyword evidence="11" id="KW-0010">Activator</keyword>
<dbReference type="InterPro" id="IPR018062">
    <property type="entry name" value="HTH_AraC-typ_CS"/>
</dbReference>
<evidence type="ECO:0000259" key="15">
    <source>
        <dbReference type="PROSITE" id="PS01124"/>
    </source>
</evidence>
<organism evidence="16 17">
    <name type="scientific">Gordonia jinhuaensis</name>
    <dbReference type="NCBI Taxonomy" id="1517702"/>
    <lineage>
        <taxon>Bacteria</taxon>
        <taxon>Bacillati</taxon>
        <taxon>Actinomycetota</taxon>
        <taxon>Actinomycetes</taxon>
        <taxon>Mycobacteriales</taxon>
        <taxon>Gordoniaceae</taxon>
        <taxon>Gordonia</taxon>
    </lineage>
</organism>
<keyword evidence="7" id="KW-0227">DNA damage</keyword>
<dbReference type="Pfam" id="PF06029">
    <property type="entry name" value="AlkA_N"/>
    <property type="match status" value="1"/>
</dbReference>
<evidence type="ECO:0000256" key="6">
    <source>
        <dbReference type="ARBA" id="ARBA00022723"/>
    </source>
</evidence>
<dbReference type="InterPro" id="IPR018060">
    <property type="entry name" value="HTH_AraC"/>
</dbReference>
<dbReference type="FunFam" id="3.40.10.10:FF:000001">
    <property type="entry name" value="DNA-3-methyladenine glycosylase 2"/>
    <property type="match status" value="1"/>
</dbReference>
<evidence type="ECO:0000256" key="10">
    <source>
        <dbReference type="ARBA" id="ARBA00023125"/>
    </source>
</evidence>
<comment type="caution">
    <text evidence="16">The sequence shown here is derived from an EMBL/GenBank/DDBJ whole genome shotgun (WGS) entry which is preliminary data.</text>
</comment>
<accession>A0A916TI05</accession>
<dbReference type="InterPro" id="IPR037046">
    <property type="entry name" value="AlkA_N_sf"/>
</dbReference>
<dbReference type="SUPFAM" id="SSF46689">
    <property type="entry name" value="Homeodomain-like"/>
    <property type="match status" value="1"/>
</dbReference>
<dbReference type="InterPro" id="IPR003265">
    <property type="entry name" value="HhH-GPD_domain"/>
</dbReference>
<dbReference type="InterPro" id="IPR051912">
    <property type="entry name" value="Alkylbase_DNA_Glycosylase/TA"/>
</dbReference>
<keyword evidence="12" id="KW-0804">Transcription</keyword>
<dbReference type="Gene3D" id="1.10.10.60">
    <property type="entry name" value="Homeodomain-like"/>
    <property type="match status" value="1"/>
</dbReference>
<feature type="domain" description="HTH araC/xylS-type" evidence="15">
    <location>
        <begin position="101"/>
        <end position="199"/>
    </location>
</feature>
<keyword evidence="5" id="KW-0808">Transferase</keyword>
<keyword evidence="8" id="KW-0862">Zinc</keyword>
<dbReference type="GO" id="GO:0003700">
    <property type="term" value="F:DNA-binding transcription factor activity"/>
    <property type="evidence" value="ECO:0007669"/>
    <property type="project" value="InterPro"/>
</dbReference>
<dbReference type="Proteomes" id="UP000621454">
    <property type="component" value="Unassembled WGS sequence"/>
</dbReference>